<reference evidence="5" key="1">
    <citation type="submission" date="2021-02" db="EMBL/GenBank/DDBJ databases">
        <authorList>
            <person name="Nowell W R."/>
        </authorList>
    </citation>
    <scope>NUCLEOTIDE SEQUENCE</scope>
    <source>
        <strain evidence="5">Ploen Becks lab</strain>
    </source>
</reference>
<dbReference type="Proteomes" id="UP000663879">
    <property type="component" value="Unassembled WGS sequence"/>
</dbReference>
<dbReference type="AlphaFoldDB" id="A0A813RVZ1"/>
<proteinExistence type="inferred from homology"/>
<dbReference type="InterPro" id="IPR052464">
    <property type="entry name" value="Synovial_Prolif_Regulator"/>
</dbReference>
<evidence type="ECO:0000256" key="3">
    <source>
        <dbReference type="ARBA" id="ARBA00038401"/>
    </source>
</evidence>
<dbReference type="EMBL" id="CAJNOC010000645">
    <property type="protein sequence ID" value="CAF0786736.1"/>
    <property type="molecule type" value="Genomic_DNA"/>
</dbReference>
<evidence type="ECO:0000256" key="2">
    <source>
        <dbReference type="ARBA" id="ARBA00023242"/>
    </source>
</evidence>
<gene>
    <name evidence="5" type="ORF">OXX778_LOCUS5759</name>
</gene>
<evidence type="ECO:0000313" key="5">
    <source>
        <dbReference type="EMBL" id="CAF0786736.1"/>
    </source>
</evidence>
<keyword evidence="2" id="KW-0539">Nucleus</keyword>
<dbReference type="PANTHER" id="PTHR23424">
    <property type="entry name" value="SERUM AMYLOID A"/>
    <property type="match status" value="1"/>
</dbReference>
<protein>
    <recommendedName>
        <fullName evidence="7">Protein SAAL1</fullName>
    </recommendedName>
</protein>
<evidence type="ECO:0000256" key="1">
    <source>
        <dbReference type="ARBA" id="ARBA00004123"/>
    </source>
</evidence>
<keyword evidence="4" id="KW-0175">Coiled coil</keyword>
<keyword evidence="6" id="KW-1185">Reference proteome</keyword>
<dbReference type="OrthoDB" id="2156856at2759"/>
<sequence length="452" mass="52191">MDESWNPEPPPEIVKIQKEDLIGDTLFSKHWLCEILLKIIKQIETEETKPDEIKEISSDFEKELCDLWDMTVEKDVCLALDEYNSIQIFEGYIRKYDQVYPRAIEILIGILVNMSTMSKEICHKILNNTSLIHYLLFNVLSQMADVPTITQVIRLFDVFLTTNEIKLNFVNFLKSDLTDLLSIENDEISLNWKKLIEKFFYILDNSLNADLLDTTSQFLFDLIDSDDFLLNVFSSDSKIVDYICSAAMTRFSLDHKSKVYNSSKFTNRTPNVSQTPKVLETQISQEDIGTIDTLFNNYFLCLQTLSTSEQGAMALFSKCEIVINLFNFYLEKCLPTFNDWEVKSSHSLKACVSNESLQNFICITSVLNCLIPDKDATNVIKIDETFFRSLFTFCKYFLDYFNELSKADQINESIEQNLKIAKSNMVDLVNNLNGVKQDKIVNELINSCINLL</sequence>
<name>A0A813RVZ1_9BILA</name>
<comment type="similarity">
    <text evidence="3">Belongs to the SAAL1 family.</text>
</comment>
<dbReference type="GO" id="GO:0005634">
    <property type="term" value="C:nucleus"/>
    <property type="evidence" value="ECO:0007669"/>
    <property type="project" value="UniProtKB-SubCell"/>
</dbReference>
<dbReference type="PANTHER" id="PTHR23424:SF23">
    <property type="entry name" value="PROTEIN SAAL1"/>
    <property type="match status" value="1"/>
</dbReference>
<comment type="caution">
    <text evidence="5">The sequence shown here is derived from an EMBL/GenBank/DDBJ whole genome shotgun (WGS) entry which is preliminary data.</text>
</comment>
<comment type="subcellular location">
    <subcellularLocation>
        <location evidence="1">Nucleus</location>
    </subcellularLocation>
</comment>
<evidence type="ECO:0000313" key="6">
    <source>
        <dbReference type="Proteomes" id="UP000663879"/>
    </source>
</evidence>
<feature type="coiled-coil region" evidence="4">
    <location>
        <begin position="404"/>
        <end position="431"/>
    </location>
</feature>
<accession>A0A813RVZ1</accession>
<organism evidence="5 6">
    <name type="scientific">Brachionus calyciflorus</name>
    <dbReference type="NCBI Taxonomy" id="104777"/>
    <lineage>
        <taxon>Eukaryota</taxon>
        <taxon>Metazoa</taxon>
        <taxon>Spiralia</taxon>
        <taxon>Gnathifera</taxon>
        <taxon>Rotifera</taxon>
        <taxon>Eurotatoria</taxon>
        <taxon>Monogononta</taxon>
        <taxon>Pseudotrocha</taxon>
        <taxon>Ploima</taxon>
        <taxon>Brachionidae</taxon>
        <taxon>Brachionus</taxon>
    </lineage>
</organism>
<evidence type="ECO:0008006" key="7">
    <source>
        <dbReference type="Google" id="ProtNLM"/>
    </source>
</evidence>
<evidence type="ECO:0000256" key="4">
    <source>
        <dbReference type="SAM" id="Coils"/>
    </source>
</evidence>